<dbReference type="SUPFAM" id="SSF53098">
    <property type="entry name" value="Ribonuclease H-like"/>
    <property type="match status" value="1"/>
</dbReference>
<evidence type="ECO:0000256" key="1">
    <source>
        <dbReference type="SAM" id="Phobius"/>
    </source>
</evidence>
<keyword evidence="3" id="KW-1185">Reference proteome</keyword>
<dbReference type="STRING" id="157652.A0A371FSI1"/>
<organism evidence="2 3">
    <name type="scientific">Mucuna pruriens</name>
    <name type="common">Velvet bean</name>
    <name type="synonym">Dolichos pruriens</name>
    <dbReference type="NCBI Taxonomy" id="157652"/>
    <lineage>
        <taxon>Eukaryota</taxon>
        <taxon>Viridiplantae</taxon>
        <taxon>Streptophyta</taxon>
        <taxon>Embryophyta</taxon>
        <taxon>Tracheophyta</taxon>
        <taxon>Spermatophyta</taxon>
        <taxon>Magnoliopsida</taxon>
        <taxon>eudicotyledons</taxon>
        <taxon>Gunneridae</taxon>
        <taxon>Pentapetalae</taxon>
        <taxon>rosids</taxon>
        <taxon>fabids</taxon>
        <taxon>Fabales</taxon>
        <taxon>Fabaceae</taxon>
        <taxon>Papilionoideae</taxon>
        <taxon>50 kb inversion clade</taxon>
        <taxon>NPAAA clade</taxon>
        <taxon>indigoferoid/millettioid clade</taxon>
        <taxon>Phaseoleae</taxon>
        <taxon>Mucuna</taxon>
    </lineage>
</organism>
<evidence type="ECO:0000313" key="3">
    <source>
        <dbReference type="Proteomes" id="UP000257109"/>
    </source>
</evidence>
<dbReference type="AlphaFoldDB" id="A0A371FSI1"/>
<dbReference type="PANTHER" id="PTHR35046:SF9">
    <property type="entry name" value="RNA-DIRECTED DNA POLYMERASE"/>
    <property type="match status" value="1"/>
</dbReference>
<name>A0A371FSI1_MUCPR</name>
<dbReference type="Gene3D" id="3.30.420.10">
    <property type="entry name" value="Ribonuclease H-like superfamily/Ribonuclease H"/>
    <property type="match status" value="1"/>
</dbReference>
<feature type="transmembrane region" description="Helical" evidence="1">
    <location>
        <begin position="12"/>
        <end position="33"/>
    </location>
</feature>
<feature type="transmembrane region" description="Helical" evidence="1">
    <location>
        <begin position="141"/>
        <end position="161"/>
    </location>
</feature>
<dbReference type="GO" id="GO:0003676">
    <property type="term" value="F:nucleic acid binding"/>
    <property type="evidence" value="ECO:0007669"/>
    <property type="project" value="InterPro"/>
</dbReference>
<dbReference type="EMBL" id="QJKJ01007963">
    <property type="protein sequence ID" value="RDX81297.1"/>
    <property type="molecule type" value="Genomic_DNA"/>
</dbReference>
<dbReference type="InterPro" id="IPR036397">
    <property type="entry name" value="RNaseH_sf"/>
</dbReference>
<protein>
    <recommendedName>
        <fullName evidence="4">Integrase catalytic domain-containing protein</fullName>
    </recommendedName>
</protein>
<gene>
    <name evidence="2" type="ORF">CR513_38043</name>
</gene>
<proteinExistence type="predicted"/>
<sequence>MLYVQNWLSLKFHIMIFLYPFPYSSTPWIDIYMDFIIGLPKSKECRDFIFVVVDRFSKMAHFIPCHKVDDACDVANLFFMEIVRLHGLPQNIVLDRDSNEDGLPTLVVLVERVRKKREKGQERIKSLRRGVSLHMDKKRKLPYLTLIFLRVVALSVLSYWISSQCPNRITMVMRNMWIDKYSYEILSDVMPMEATHILLGRPWQFDRKVTHEGVQIGSLPFILMGQIVTLKLLSPTEVCEDQLKMKIKMKKE</sequence>
<keyword evidence="1" id="KW-1133">Transmembrane helix</keyword>
<dbReference type="PANTHER" id="PTHR35046">
    <property type="entry name" value="ZINC KNUCKLE (CCHC-TYPE) FAMILY PROTEIN"/>
    <property type="match status" value="1"/>
</dbReference>
<accession>A0A371FSI1</accession>
<feature type="non-terminal residue" evidence="2">
    <location>
        <position position="1"/>
    </location>
</feature>
<dbReference type="OrthoDB" id="1938712at2759"/>
<reference evidence="2" key="1">
    <citation type="submission" date="2018-05" db="EMBL/GenBank/DDBJ databases">
        <title>Draft genome of Mucuna pruriens seed.</title>
        <authorList>
            <person name="Nnadi N.E."/>
            <person name="Vos R."/>
            <person name="Hasami M.H."/>
            <person name="Devisetty U.K."/>
            <person name="Aguiy J.C."/>
        </authorList>
    </citation>
    <scope>NUCLEOTIDE SEQUENCE [LARGE SCALE GENOMIC DNA]</scope>
    <source>
        <strain evidence="2">JCA_2017</strain>
    </source>
</reference>
<keyword evidence="1" id="KW-0472">Membrane</keyword>
<dbReference type="Proteomes" id="UP000257109">
    <property type="component" value="Unassembled WGS sequence"/>
</dbReference>
<evidence type="ECO:0008006" key="4">
    <source>
        <dbReference type="Google" id="ProtNLM"/>
    </source>
</evidence>
<comment type="caution">
    <text evidence="2">The sequence shown here is derived from an EMBL/GenBank/DDBJ whole genome shotgun (WGS) entry which is preliminary data.</text>
</comment>
<dbReference type="InterPro" id="IPR012337">
    <property type="entry name" value="RNaseH-like_sf"/>
</dbReference>
<keyword evidence="1" id="KW-0812">Transmembrane</keyword>
<evidence type="ECO:0000313" key="2">
    <source>
        <dbReference type="EMBL" id="RDX81297.1"/>
    </source>
</evidence>